<keyword evidence="8 13" id="KW-0560">Oxidoreductase</keyword>
<dbReference type="AlphaFoldDB" id="A0A803KP60"/>
<dbReference type="InterPro" id="IPR042057">
    <property type="entry name" value="Lipoxy_PLAT/LH2"/>
</dbReference>
<dbReference type="GO" id="GO:0006633">
    <property type="term" value="P:fatty acid biosynthetic process"/>
    <property type="evidence" value="ECO:0007669"/>
    <property type="project" value="UniProtKB-KW"/>
</dbReference>
<dbReference type="InterPro" id="IPR036392">
    <property type="entry name" value="PLAT/LH2_dom_sf"/>
</dbReference>
<dbReference type="PRINTS" id="PR00087">
    <property type="entry name" value="LIPOXYGENASE"/>
</dbReference>
<dbReference type="GeneID" id="110736905"/>
<dbReference type="GO" id="GO:0034440">
    <property type="term" value="P:lipid oxidation"/>
    <property type="evidence" value="ECO:0007669"/>
    <property type="project" value="InterPro"/>
</dbReference>
<evidence type="ECO:0000256" key="6">
    <source>
        <dbReference type="ARBA" id="ARBA00022832"/>
    </source>
</evidence>
<evidence type="ECO:0000256" key="14">
    <source>
        <dbReference type="RuleBase" id="RU003975"/>
    </source>
</evidence>
<dbReference type="InterPro" id="IPR020834">
    <property type="entry name" value="LipOase_CS"/>
</dbReference>
<evidence type="ECO:0000256" key="10">
    <source>
        <dbReference type="ARBA" id="ARBA00023098"/>
    </source>
</evidence>
<dbReference type="Gene3D" id="1.20.245.10">
    <property type="entry name" value="Lipoxygenase-1, Domain 5"/>
    <property type="match status" value="1"/>
</dbReference>
<dbReference type="GO" id="GO:0016702">
    <property type="term" value="F:oxidoreductase activity, acting on single donors with incorporation of molecular oxygen, incorporation of two atoms of oxygen"/>
    <property type="evidence" value="ECO:0007669"/>
    <property type="project" value="InterPro"/>
</dbReference>
<dbReference type="Gene3D" id="4.10.372.10">
    <property type="entry name" value="Lipoxygenase-1, Domain 3"/>
    <property type="match status" value="1"/>
</dbReference>
<feature type="domain" description="Lipoxygenase" evidence="16">
    <location>
        <begin position="149"/>
        <end position="850"/>
    </location>
</feature>
<dbReference type="Gene3D" id="3.10.450.60">
    <property type="match status" value="1"/>
</dbReference>
<dbReference type="SUPFAM" id="SSF49723">
    <property type="entry name" value="Lipase/lipooxygenase domain (PLAT/LH2 domain)"/>
    <property type="match status" value="1"/>
</dbReference>
<evidence type="ECO:0000256" key="5">
    <source>
        <dbReference type="ARBA" id="ARBA00022767"/>
    </source>
</evidence>
<keyword evidence="6" id="KW-0276">Fatty acid metabolism</keyword>
<dbReference type="PROSITE" id="PS50095">
    <property type="entry name" value="PLAT"/>
    <property type="match status" value="1"/>
</dbReference>
<dbReference type="GO" id="GO:0046872">
    <property type="term" value="F:metal ion binding"/>
    <property type="evidence" value="ECO:0007669"/>
    <property type="project" value="UniProtKB-UniRule"/>
</dbReference>
<evidence type="ECO:0000256" key="8">
    <source>
        <dbReference type="ARBA" id="ARBA00023002"/>
    </source>
</evidence>
<dbReference type="InterPro" id="IPR020833">
    <property type="entry name" value="LipOase_Fe_BS"/>
</dbReference>
<dbReference type="GO" id="GO:0031408">
    <property type="term" value="P:oxylipin biosynthetic process"/>
    <property type="evidence" value="ECO:0007669"/>
    <property type="project" value="UniProtKB-UniRule"/>
</dbReference>
<comment type="similarity">
    <text evidence="2 13">Belongs to the lipoxygenase family.</text>
</comment>
<evidence type="ECO:0000256" key="2">
    <source>
        <dbReference type="ARBA" id="ARBA00009419"/>
    </source>
</evidence>
<dbReference type="OMA" id="IVKNEHH"/>
<keyword evidence="18" id="KW-1185">Reference proteome</keyword>
<dbReference type="FunFam" id="3.10.450.60:FF:000002">
    <property type="entry name" value="Lipoxygenase"/>
    <property type="match status" value="1"/>
</dbReference>
<dbReference type="Pfam" id="PF00305">
    <property type="entry name" value="Lipoxygenase"/>
    <property type="match status" value="1"/>
</dbReference>
<evidence type="ECO:0000256" key="1">
    <source>
        <dbReference type="ARBA" id="ARBA00001962"/>
    </source>
</evidence>
<sequence length="850" mass="96333">MVKVKGIVVLQKKNSLLDFKDLSSSFLDGVHEILLGKKVSFQLVSAVNADPANNLKGKRGKPSYLKDWNTKSTGLAVEEAVFNVTFEWDEEIAVPGALIVKNEHHSEFFLKTVTLEDVPDHGKVLFVCNSWVYPTQYYEKDRVFFTNKTYLPHQTPALLSTYREEELEILRGKGKENAMLKESDRVYDYALYNDLGEPEKGPEYARPVFGGSTEYPYPRRGRTGRPPLKTDPAIESRLPLLKGLDIYVPRDEQFGNLKMADFLGDSVKSLSQGFAGLVRAVLDKTPKEFDSFQDVLDMFEGGIKLPESPFLDQLRESLPSQFLKAITRNDGAPILKYPTPGIIKEDKSAWSTDEEFAREMLAGIHPLAIRRLEEFPPVSKLDPSAYGNQRSSITEDIMEEKLDGLSVQEAIESNRLFILDHHDTMMPYLRMINTNTPSKVYATRTILFLKDDGTLKPLVIELSLPHPDGDQFGAVNEVYTPANDGIEGSIWQLAKAYVAVTDAGYHQLISHWLHTHAVIEPFVIASNRQLSVLHPVHKLLHPHFRDTMRINSIARQTALNPNGLFEQAVFLRQYSAVWSSKLYKDWVFTDQALPRDLVKRGMAVKDSESPHGYKLHIKDYPYAVDGLEVWSAIETWVQEYCSSYYESDDMVATDPELQLWWKEIREVGHGDKKDEDWWPSMTTLKDLTETCTTIIWLASAVHAAVNFGQYTYAGYVPNRPTISRRFMPKPNTPEYEEIKENFELAFLKTIMSQNQALVGVSVIELISSHSSDEVYLGQRDIDEWTTDPTPLEAFKKFGQTLVEVEDKIVERNNEESLKNRVGPAKLPYTLLYPSSGVGITGKGIPNSIST</sequence>
<dbReference type="InterPro" id="IPR000907">
    <property type="entry name" value="LipOase"/>
</dbReference>
<evidence type="ECO:0000259" key="15">
    <source>
        <dbReference type="PROSITE" id="PS50095"/>
    </source>
</evidence>
<keyword evidence="11 14" id="KW-0275">Fatty acid biosynthesis</keyword>
<dbReference type="PROSITE" id="PS51393">
    <property type="entry name" value="LIPOXYGENASE_3"/>
    <property type="match status" value="1"/>
</dbReference>
<dbReference type="PROSITE" id="PS00081">
    <property type="entry name" value="LIPOXYGENASE_2"/>
    <property type="match status" value="1"/>
</dbReference>
<comment type="pathway">
    <text evidence="14">Lipid metabolism; oxylipin biosynthesis.</text>
</comment>
<dbReference type="PROSITE" id="PS00711">
    <property type="entry name" value="LIPOXYGENASE_1"/>
    <property type="match status" value="1"/>
</dbReference>
<keyword evidence="7 13" id="KW-0223">Dioxygenase</keyword>
<dbReference type="InterPro" id="IPR027433">
    <property type="entry name" value="Lipoxygenase_dom_3"/>
</dbReference>
<evidence type="ECO:0000256" key="7">
    <source>
        <dbReference type="ARBA" id="ARBA00022964"/>
    </source>
</evidence>
<evidence type="ECO:0000313" key="17">
    <source>
        <dbReference type="EnsemblPlants" id="AUR62000816-RA:cds"/>
    </source>
</evidence>
<dbReference type="PRINTS" id="PR00468">
    <property type="entry name" value="PLTLPOXGNASE"/>
</dbReference>
<dbReference type="Gene3D" id="2.60.60.20">
    <property type="entry name" value="PLAT/LH2 domain"/>
    <property type="match status" value="1"/>
</dbReference>
<evidence type="ECO:0000259" key="16">
    <source>
        <dbReference type="PROSITE" id="PS51393"/>
    </source>
</evidence>
<dbReference type="UniPathway" id="UPA00382"/>
<dbReference type="Proteomes" id="UP000596660">
    <property type="component" value="Unplaced"/>
</dbReference>
<evidence type="ECO:0000256" key="9">
    <source>
        <dbReference type="ARBA" id="ARBA00023004"/>
    </source>
</evidence>
<dbReference type="InterPro" id="IPR013819">
    <property type="entry name" value="LipOase_C"/>
</dbReference>
<keyword evidence="5 14" id="KW-0925">Oxylipin biosynthesis</keyword>
<dbReference type="SMR" id="A0A803KP60"/>
<proteinExistence type="inferred from homology"/>
<dbReference type="SUPFAM" id="SSF48484">
    <property type="entry name" value="Lipoxigenase"/>
    <property type="match status" value="1"/>
</dbReference>
<reference evidence="17" key="1">
    <citation type="journal article" date="2017" name="Nature">
        <title>The genome of Chenopodium quinoa.</title>
        <authorList>
            <person name="Jarvis D.E."/>
            <person name="Ho Y.S."/>
            <person name="Lightfoot D.J."/>
            <person name="Schmoeckel S.M."/>
            <person name="Li B."/>
            <person name="Borm T.J.A."/>
            <person name="Ohyanagi H."/>
            <person name="Mineta K."/>
            <person name="Michell C.T."/>
            <person name="Saber N."/>
            <person name="Kharbatia N.M."/>
            <person name="Rupper R.R."/>
            <person name="Sharp A.R."/>
            <person name="Dally N."/>
            <person name="Boughton B.A."/>
            <person name="Woo Y.H."/>
            <person name="Gao G."/>
            <person name="Schijlen E.G.W.M."/>
            <person name="Guo X."/>
            <person name="Momin A.A."/>
            <person name="Negrao S."/>
            <person name="Al-Babili S."/>
            <person name="Gehring C."/>
            <person name="Roessner U."/>
            <person name="Jung C."/>
            <person name="Murphy K."/>
            <person name="Arold S.T."/>
            <person name="Gojobori T."/>
            <person name="van der Linden C.G."/>
            <person name="van Loo E.N."/>
            <person name="Jellen E.N."/>
            <person name="Maughan P.J."/>
            <person name="Tester M."/>
        </authorList>
    </citation>
    <scope>NUCLEOTIDE SEQUENCE [LARGE SCALE GENOMIC DNA]</scope>
    <source>
        <strain evidence="17">cv. PI 614886</strain>
    </source>
</reference>
<evidence type="ECO:0000256" key="3">
    <source>
        <dbReference type="ARBA" id="ARBA00022516"/>
    </source>
</evidence>
<evidence type="ECO:0000256" key="12">
    <source>
        <dbReference type="PROSITE-ProRule" id="PRU00152"/>
    </source>
</evidence>
<comment type="caution">
    <text evidence="12">Lacks conserved residue(s) required for the propagation of feature annotation.</text>
</comment>
<comment type="function">
    <text evidence="14">Plant lipoxygenase may be involved in a number of diverse aspects of plant physiology including growth and development, pest resistance, and senescence or responses to wounding.</text>
</comment>
<keyword evidence="9 13" id="KW-0408">Iron</keyword>
<dbReference type="InterPro" id="IPR001246">
    <property type="entry name" value="LipOase_plant"/>
</dbReference>
<name>A0A803KP60_CHEQI</name>
<dbReference type="OrthoDB" id="407298at2759"/>
<dbReference type="SMART" id="SM00308">
    <property type="entry name" value="LH2"/>
    <property type="match status" value="1"/>
</dbReference>
<reference evidence="17" key="2">
    <citation type="submission" date="2021-03" db="UniProtKB">
        <authorList>
            <consortium name="EnsemblPlants"/>
        </authorList>
    </citation>
    <scope>IDENTIFICATION</scope>
</reference>
<feature type="domain" description="PLAT" evidence="15">
    <location>
        <begin position="20"/>
        <end position="146"/>
    </location>
</feature>
<evidence type="ECO:0000256" key="11">
    <source>
        <dbReference type="ARBA" id="ARBA00023160"/>
    </source>
</evidence>
<protein>
    <recommendedName>
        <fullName evidence="14">Lipoxygenase</fullName>
        <ecNumber evidence="14">1.13.11.-</ecNumber>
    </recommendedName>
</protein>
<dbReference type="FunFam" id="1.20.245.10:FF:000002">
    <property type="entry name" value="Lipoxygenase"/>
    <property type="match status" value="1"/>
</dbReference>
<dbReference type="InterPro" id="IPR036226">
    <property type="entry name" value="LipOase_C_sf"/>
</dbReference>
<gene>
    <name evidence="17" type="primary">LOC110736905</name>
</gene>
<dbReference type="EC" id="1.13.11.-" evidence="14"/>
<dbReference type="PANTHER" id="PTHR11771">
    <property type="entry name" value="LIPOXYGENASE"/>
    <property type="match status" value="1"/>
</dbReference>
<keyword evidence="10" id="KW-0443">Lipid metabolism</keyword>
<dbReference type="Gene3D" id="4.10.375.10">
    <property type="entry name" value="Lipoxygenase-1, Domain 2"/>
    <property type="match status" value="1"/>
</dbReference>
<evidence type="ECO:0000256" key="13">
    <source>
        <dbReference type="RuleBase" id="RU003974"/>
    </source>
</evidence>
<dbReference type="EnsemblPlants" id="AUR62000816-RA">
    <property type="protein sequence ID" value="AUR62000816-RA:cds"/>
    <property type="gene ID" value="AUR62000816"/>
</dbReference>
<dbReference type="RefSeq" id="XP_021772935.1">
    <property type="nucleotide sequence ID" value="XM_021917243.1"/>
</dbReference>
<dbReference type="KEGG" id="cqi:110736905"/>
<comment type="cofactor">
    <cofactor evidence="1 13">
        <name>Fe cation</name>
        <dbReference type="ChEBI" id="CHEBI:24875"/>
    </cofactor>
</comment>
<organism evidence="17 18">
    <name type="scientific">Chenopodium quinoa</name>
    <name type="common">Quinoa</name>
    <dbReference type="NCBI Taxonomy" id="63459"/>
    <lineage>
        <taxon>Eukaryota</taxon>
        <taxon>Viridiplantae</taxon>
        <taxon>Streptophyta</taxon>
        <taxon>Embryophyta</taxon>
        <taxon>Tracheophyta</taxon>
        <taxon>Spermatophyta</taxon>
        <taxon>Magnoliopsida</taxon>
        <taxon>eudicotyledons</taxon>
        <taxon>Gunneridae</taxon>
        <taxon>Pentapetalae</taxon>
        <taxon>Caryophyllales</taxon>
        <taxon>Chenopodiaceae</taxon>
        <taxon>Chenopodioideae</taxon>
        <taxon>Atripliceae</taxon>
        <taxon>Chenopodium</taxon>
    </lineage>
</organism>
<evidence type="ECO:0000313" key="18">
    <source>
        <dbReference type="Proteomes" id="UP000596660"/>
    </source>
</evidence>
<dbReference type="CDD" id="cd01751">
    <property type="entry name" value="PLAT_LH2"/>
    <property type="match status" value="1"/>
</dbReference>
<evidence type="ECO:0000256" key="4">
    <source>
        <dbReference type="ARBA" id="ARBA00022723"/>
    </source>
</evidence>
<keyword evidence="3 14" id="KW-0444">Lipid biosynthesis</keyword>
<dbReference type="Pfam" id="PF01477">
    <property type="entry name" value="PLAT"/>
    <property type="match status" value="1"/>
</dbReference>
<accession>A0A803KP60</accession>
<keyword evidence="4 13" id="KW-0479">Metal-binding</keyword>
<dbReference type="InterPro" id="IPR001024">
    <property type="entry name" value="PLAT/LH2_dom"/>
</dbReference>
<dbReference type="Gramene" id="AUR62000816-RA">
    <property type="protein sequence ID" value="AUR62000816-RA:cds"/>
    <property type="gene ID" value="AUR62000816"/>
</dbReference>